<dbReference type="InterPro" id="IPR008136">
    <property type="entry name" value="CinA_C"/>
</dbReference>
<dbReference type="RefSeq" id="WP_026743228.1">
    <property type="nucleotide sequence ID" value="NZ_FNQS01000013.1"/>
</dbReference>
<feature type="domain" description="CinA C-terminal" evidence="1">
    <location>
        <begin position="8"/>
        <end position="160"/>
    </location>
</feature>
<name>A0A1H4FGT7_9GAMM</name>
<dbReference type="SUPFAM" id="SSF142433">
    <property type="entry name" value="CinA-like"/>
    <property type="match status" value="1"/>
</dbReference>
<sequence>MTEHAIFQLSEQVGERLKSRGAHVTCAESCTGGGLAKVITDVSGSSAWFDYGFVTYSNRAKEVLVGVKSETLAEYGAVSGEVVEEMASGALDKADADYAISISGVAGPDGGTPEKPVGTVWFGFAARQDKGFVRRMQFDGDRNSVRQQAVQFALETLLNTFLQN</sequence>
<dbReference type="Proteomes" id="UP000187280">
    <property type="component" value="Unassembled WGS sequence"/>
</dbReference>
<dbReference type="GeneID" id="97765894"/>
<dbReference type="STRING" id="71657.SAMN02982996_03053"/>
<protein>
    <submittedName>
        <fullName evidence="2">Nicotinamide-nucleotide amidase</fullName>
    </submittedName>
</protein>
<dbReference type="NCBIfam" id="NF002975">
    <property type="entry name" value="PRK03661.1"/>
    <property type="match status" value="1"/>
</dbReference>
<dbReference type="AlphaFoldDB" id="A0A1H4FGT7"/>
<reference evidence="2 3" key="1">
    <citation type="submission" date="2016-10" db="EMBL/GenBank/DDBJ databases">
        <authorList>
            <person name="de Groot N.N."/>
        </authorList>
    </citation>
    <scope>NUCLEOTIDE SEQUENCE [LARGE SCALE GENOMIC DNA]</scope>
    <source>
        <strain evidence="2 3">ATCC 29281</strain>
    </source>
</reference>
<dbReference type="InterPro" id="IPR036653">
    <property type="entry name" value="CinA-like_C"/>
</dbReference>
<proteinExistence type="predicted"/>
<dbReference type="NCBIfam" id="TIGR00199">
    <property type="entry name" value="PncC_domain"/>
    <property type="match status" value="1"/>
</dbReference>
<dbReference type="EMBL" id="FNQS01000013">
    <property type="protein sequence ID" value="SEA96534.1"/>
    <property type="molecule type" value="Genomic_DNA"/>
</dbReference>
<gene>
    <name evidence="2" type="ORF">SAMN02982996_03053</name>
</gene>
<evidence type="ECO:0000313" key="2">
    <source>
        <dbReference type="EMBL" id="SEA96534.1"/>
    </source>
</evidence>
<dbReference type="eggNOG" id="COG1546">
    <property type="taxonomic scope" value="Bacteria"/>
</dbReference>
<keyword evidence="3" id="KW-1185">Reference proteome</keyword>
<dbReference type="Pfam" id="PF02464">
    <property type="entry name" value="CinA"/>
    <property type="match status" value="1"/>
</dbReference>
<accession>A0A1H4FGT7</accession>
<organism evidence="2 3">
    <name type="scientific">Lonsdalea quercina</name>
    <dbReference type="NCBI Taxonomy" id="71657"/>
    <lineage>
        <taxon>Bacteria</taxon>
        <taxon>Pseudomonadati</taxon>
        <taxon>Pseudomonadota</taxon>
        <taxon>Gammaproteobacteria</taxon>
        <taxon>Enterobacterales</taxon>
        <taxon>Pectobacteriaceae</taxon>
        <taxon>Lonsdalea</taxon>
    </lineage>
</organism>
<evidence type="ECO:0000313" key="3">
    <source>
        <dbReference type="Proteomes" id="UP000187280"/>
    </source>
</evidence>
<dbReference type="Gene3D" id="3.90.950.20">
    <property type="entry name" value="CinA-like"/>
    <property type="match status" value="1"/>
</dbReference>
<evidence type="ECO:0000259" key="1">
    <source>
        <dbReference type="Pfam" id="PF02464"/>
    </source>
</evidence>